<dbReference type="EMBL" id="CAJVPY010011015">
    <property type="protein sequence ID" value="CAG8723679.1"/>
    <property type="molecule type" value="Genomic_DNA"/>
</dbReference>
<accession>A0A9N9NC27</accession>
<evidence type="ECO:0000313" key="1">
    <source>
        <dbReference type="EMBL" id="CAG8723679.1"/>
    </source>
</evidence>
<proteinExistence type="predicted"/>
<dbReference type="OrthoDB" id="2449150at2759"/>
<dbReference type="Proteomes" id="UP000789405">
    <property type="component" value="Unassembled WGS sequence"/>
</dbReference>
<sequence length="95" mass="10763">MNTQYCFAHKSIPYKVVFGQLPHCDINLIDIYKSEEVLNNQALISEGSQLATISMIKIYDDLLSLYYSETGEGSKNTYSLGLTKIINSDDNFESR</sequence>
<keyword evidence="2" id="KW-1185">Reference proteome</keyword>
<protein>
    <submittedName>
        <fullName evidence="1">14430_t:CDS:1</fullName>
    </submittedName>
</protein>
<reference evidence="1" key="1">
    <citation type="submission" date="2021-06" db="EMBL/GenBank/DDBJ databases">
        <authorList>
            <person name="Kallberg Y."/>
            <person name="Tangrot J."/>
            <person name="Rosling A."/>
        </authorList>
    </citation>
    <scope>NUCLEOTIDE SEQUENCE</scope>
    <source>
        <strain evidence="1">MA453B</strain>
    </source>
</reference>
<name>A0A9N9NC27_9GLOM</name>
<gene>
    <name evidence="1" type="ORF">DERYTH_LOCUS14518</name>
</gene>
<evidence type="ECO:0000313" key="2">
    <source>
        <dbReference type="Proteomes" id="UP000789405"/>
    </source>
</evidence>
<feature type="non-terminal residue" evidence="1">
    <location>
        <position position="95"/>
    </location>
</feature>
<comment type="caution">
    <text evidence="1">The sequence shown here is derived from an EMBL/GenBank/DDBJ whole genome shotgun (WGS) entry which is preliminary data.</text>
</comment>
<organism evidence="1 2">
    <name type="scientific">Dentiscutata erythropus</name>
    <dbReference type="NCBI Taxonomy" id="1348616"/>
    <lineage>
        <taxon>Eukaryota</taxon>
        <taxon>Fungi</taxon>
        <taxon>Fungi incertae sedis</taxon>
        <taxon>Mucoromycota</taxon>
        <taxon>Glomeromycotina</taxon>
        <taxon>Glomeromycetes</taxon>
        <taxon>Diversisporales</taxon>
        <taxon>Gigasporaceae</taxon>
        <taxon>Dentiscutata</taxon>
    </lineage>
</organism>
<dbReference type="AlphaFoldDB" id="A0A9N9NC27"/>